<evidence type="ECO:0000256" key="3">
    <source>
        <dbReference type="ARBA" id="ARBA00005119"/>
    </source>
</evidence>
<feature type="transmembrane region" description="Helical" evidence="24">
    <location>
        <begin position="131"/>
        <end position="151"/>
    </location>
</feature>
<evidence type="ECO:0000313" key="26">
    <source>
        <dbReference type="Proteomes" id="UP001312908"/>
    </source>
</evidence>
<evidence type="ECO:0000256" key="21">
    <source>
        <dbReference type="ARBA" id="ARBA00032396"/>
    </source>
</evidence>
<evidence type="ECO:0000256" key="15">
    <source>
        <dbReference type="ARBA" id="ARBA00023136"/>
    </source>
</evidence>
<comment type="catalytic activity">
    <reaction evidence="1">
        <text>a 1,2-diacyl-sn-glycero-3-phosphate + CTP + H(+) = a CDP-1,2-diacyl-sn-glycerol + diphosphate</text>
        <dbReference type="Rhea" id="RHEA:16229"/>
        <dbReference type="ChEBI" id="CHEBI:15378"/>
        <dbReference type="ChEBI" id="CHEBI:33019"/>
        <dbReference type="ChEBI" id="CHEBI:37563"/>
        <dbReference type="ChEBI" id="CHEBI:58332"/>
        <dbReference type="ChEBI" id="CHEBI:58608"/>
        <dbReference type="EC" id="2.7.7.41"/>
    </reaction>
</comment>
<keyword evidence="11 24" id="KW-0812">Transmembrane</keyword>
<evidence type="ECO:0000256" key="1">
    <source>
        <dbReference type="ARBA" id="ARBA00001698"/>
    </source>
</evidence>
<keyword evidence="15 24" id="KW-0472">Membrane</keyword>
<dbReference type="EC" id="2.7.7.41" evidence="6"/>
<comment type="similarity">
    <text evidence="5">Belongs to the CDS family.</text>
</comment>
<evidence type="ECO:0000256" key="7">
    <source>
        <dbReference type="ARBA" id="ARBA00019373"/>
    </source>
</evidence>
<comment type="pathway">
    <text evidence="3">Phospholipid metabolism; CDP-diacylglycerol biosynthesis; CDP-diacylglycerol from sn-glycerol 3-phosphate: step 3/3.</text>
</comment>
<keyword evidence="17" id="KW-1208">Phospholipid metabolism</keyword>
<dbReference type="Pfam" id="PF01148">
    <property type="entry name" value="CTP_transf_1"/>
    <property type="match status" value="1"/>
</dbReference>
<evidence type="ECO:0000256" key="13">
    <source>
        <dbReference type="ARBA" id="ARBA00022989"/>
    </source>
</evidence>
<accession>A0ABU7U2K4</accession>
<evidence type="ECO:0000256" key="23">
    <source>
        <dbReference type="ARBA" id="ARBA00033406"/>
    </source>
</evidence>
<dbReference type="EMBL" id="JAWJZY010000002">
    <property type="protein sequence ID" value="MEE8658733.1"/>
    <property type="molecule type" value="Genomic_DNA"/>
</dbReference>
<evidence type="ECO:0000256" key="17">
    <source>
        <dbReference type="ARBA" id="ARBA00023264"/>
    </source>
</evidence>
<keyword evidence="10" id="KW-0808">Transferase</keyword>
<keyword evidence="8" id="KW-1003">Cell membrane</keyword>
<comment type="subcellular location">
    <subcellularLocation>
        <location evidence="2">Cell membrane</location>
        <topology evidence="2">Multi-pass membrane protein</topology>
    </subcellularLocation>
</comment>
<keyword evidence="9" id="KW-0444">Lipid biosynthesis</keyword>
<evidence type="ECO:0000256" key="14">
    <source>
        <dbReference type="ARBA" id="ARBA00023098"/>
    </source>
</evidence>
<feature type="transmembrane region" description="Helical" evidence="24">
    <location>
        <begin position="21"/>
        <end position="48"/>
    </location>
</feature>
<reference evidence="25 26" key="1">
    <citation type="submission" date="2023-10" db="EMBL/GenBank/DDBJ databases">
        <title>Sorlinia euscelidii gen. nov., sp. nov., an acetic acid bacteria isolated from the gut of Euscelidius variegatus emitter.</title>
        <authorList>
            <person name="Michoud G."/>
            <person name="Marasco R."/>
            <person name="Seferji K."/>
            <person name="Gonella E."/>
            <person name="Garuglieri E."/>
            <person name="Alma A."/>
            <person name="Mapelli F."/>
            <person name="Borin S."/>
            <person name="Daffonchio D."/>
            <person name="Crotti E."/>
        </authorList>
    </citation>
    <scope>NUCLEOTIDE SEQUENCE [LARGE SCALE GENOMIC DNA]</scope>
    <source>
        <strain evidence="25 26">EV16P</strain>
    </source>
</reference>
<organism evidence="25 26">
    <name type="scientific">Sorlinia euscelidii</name>
    <dbReference type="NCBI Taxonomy" id="3081148"/>
    <lineage>
        <taxon>Bacteria</taxon>
        <taxon>Pseudomonadati</taxon>
        <taxon>Pseudomonadota</taxon>
        <taxon>Alphaproteobacteria</taxon>
        <taxon>Acetobacterales</taxon>
        <taxon>Acetobacteraceae</taxon>
        <taxon>Sorlinia</taxon>
    </lineage>
</organism>
<evidence type="ECO:0000256" key="8">
    <source>
        <dbReference type="ARBA" id="ARBA00022475"/>
    </source>
</evidence>
<evidence type="ECO:0000256" key="12">
    <source>
        <dbReference type="ARBA" id="ARBA00022695"/>
    </source>
</evidence>
<evidence type="ECO:0000256" key="20">
    <source>
        <dbReference type="ARBA" id="ARBA00032253"/>
    </source>
</evidence>
<name>A0ABU7U2K4_9PROT</name>
<keyword evidence="14" id="KW-0443">Lipid metabolism</keyword>
<evidence type="ECO:0000256" key="2">
    <source>
        <dbReference type="ARBA" id="ARBA00004651"/>
    </source>
</evidence>
<feature type="transmembrane region" description="Helical" evidence="24">
    <location>
        <begin position="172"/>
        <end position="190"/>
    </location>
</feature>
<gene>
    <name evidence="25" type="ORF">DOFOFD_06880</name>
</gene>
<evidence type="ECO:0000256" key="10">
    <source>
        <dbReference type="ARBA" id="ARBA00022679"/>
    </source>
</evidence>
<comment type="pathway">
    <text evidence="4">Lipid metabolism.</text>
</comment>
<evidence type="ECO:0000256" key="4">
    <source>
        <dbReference type="ARBA" id="ARBA00005189"/>
    </source>
</evidence>
<evidence type="ECO:0000256" key="18">
    <source>
        <dbReference type="ARBA" id="ARBA00029893"/>
    </source>
</evidence>
<sequence length="283" mass="29982">MKTGQAQSGHWSDLRSRLLSAAVMIPIVAFVLIKGGVIFGLAMALLGAGLAYEGATMLSQSGDDISQWRRVLLCAWPVICVAMAQRGAWSEIIYVCSVSWIFGWRCLGLIVPICLGVSSLVYLRFWPETGLIYAGFVITVVVASDSFAYLAGRLIGGRKLAPRISPNKTWSGALGGLSGAALVGLGWAVIFSPGCLFGGFFTGAFLGMVAQAGDLAESATKRWLGVKDSGRLIPGHGGLLDRLDGLLVAAPFAALLTIGVTHQPLWCFAFLSSWQDLISAFLP</sequence>
<evidence type="ECO:0000256" key="16">
    <source>
        <dbReference type="ARBA" id="ARBA00023209"/>
    </source>
</evidence>
<keyword evidence="16" id="KW-0594">Phospholipid biosynthesis</keyword>
<evidence type="ECO:0000256" key="24">
    <source>
        <dbReference type="SAM" id="Phobius"/>
    </source>
</evidence>
<feature type="transmembrane region" description="Helical" evidence="24">
    <location>
        <begin position="92"/>
        <end position="125"/>
    </location>
</feature>
<evidence type="ECO:0000256" key="5">
    <source>
        <dbReference type="ARBA" id="ARBA00010185"/>
    </source>
</evidence>
<evidence type="ECO:0000256" key="6">
    <source>
        <dbReference type="ARBA" id="ARBA00012487"/>
    </source>
</evidence>
<dbReference type="PANTHER" id="PTHR46382:SF1">
    <property type="entry name" value="PHOSPHATIDATE CYTIDYLYLTRANSFERASE"/>
    <property type="match status" value="1"/>
</dbReference>
<protein>
    <recommendedName>
        <fullName evidence="7">Phosphatidate cytidylyltransferase</fullName>
        <ecNumber evidence="6">2.7.7.41</ecNumber>
    </recommendedName>
    <alternativeName>
        <fullName evidence="20">CDP-DAG synthase</fullName>
    </alternativeName>
    <alternativeName>
        <fullName evidence="22">CDP-DG synthase</fullName>
    </alternativeName>
    <alternativeName>
        <fullName evidence="18">CDP-diacylglycerol synthase</fullName>
    </alternativeName>
    <alternativeName>
        <fullName evidence="21">CDP-diglyceride pyrophosphorylase</fullName>
    </alternativeName>
    <alternativeName>
        <fullName evidence="23">CDP-diglyceride synthase</fullName>
    </alternativeName>
    <alternativeName>
        <fullName evidence="19">CTP:phosphatidate cytidylyltransferase</fullName>
    </alternativeName>
</protein>
<evidence type="ECO:0000256" key="19">
    <source>
        <dbReference type="ARBA" id="ARBA00031825"/>
    </source>
</evidence>
<evidence type="ECO:0000313" key="25">
    <source>
        <dbReference type="EMBL" id="MEE8658733.1"/>
    </source>
</evidence>
<keyword evidence="12 25" id="KW-0548">Nucleotidyltransferase</keyword>
<evidence type="ECO:0000256" key="11">
    <source>
        <dbReference type="ARBA" id="ARBA00022692"/>
    </source>
</evidence>
<dbReference type="Proteomes" id="UP001312908">
    <property type="component" value="Unassembled WGS sequence"/>
</dbReference>
<evidence type="ECO:0000256" key="9">
    <source>
        <dbReference type="ARBA" id="ARBA00022516"/>
    </source>
</evidence>
<keyword evidence="26" id="KW-1185">Reference proteome</keyword>
<comment type="caution">
    <text evidence="25">The sequence shown here is derived from an EMBL/GenBank/DDBJ whole genome shotgun (WGS) entry which is preliminary data.</text>
</comment>
<dbReference type="GO" id="GO:0016779">
    <property type="term" value="F:nucleotidyltransferase activity"/>
    <property type="evidence" value="ECO:0007669"/>
    <property type="project" value="UniProtKB-KW"/>
</dbReference>
<proteinExistence type="inferred from homology"/>
<dbReference type="PANTHER" id="PTHR46382">
    <property type="entry name" value="PHOSPHATIDATE CYTIDYLYLTRANSFERASE"/>
    <property type="match status" value="1"/>
</dbReference>
<evidence type="ECO:0000256" key="22">
    <source>
        <dbReference type="ARBA" id="ARBA00032743"/>
    </source>
</evidence>
<keyword evidence="13 24" id="KW-1133">Transmembrane helix</keyword>